<evidence type="ECO:0000256" key="5">
    <source>
        <dbReference type="ARBA" id="ARBA00022968"/>
    </source>
</evidence>
<dbReference type="Proteomes" id="UP001152795">
    <property type="component" value="Unassembled WGS sequence"/>
</dbReference>
<reference evidence="10" key="1">
    <citation type="submission" date="2020-04" db="EMBL/GenBank/DDBJ databases">
        <authorList>
            <person name="Alioto T."/>
            <person name="Alioto T."/>
            <person name="Gomez Garrido J."/>
        </authorList>
    </citation>
    <scope>NUCLEOTIDE SEQUENCE</scope>
    <source>
        <strain evidence="10">A484AB</strain>
    </source>
</reference>
<proteinExistence type="inferred from homology"/>
<gene>
    <name evidence="10" type="ORF">PACLA_8A056520</name>
</gene>
<evidence type="ECO:0000313" key="11">
    <source>
        <dbReference type="Proteomes" id="UP001152795"/>
    </source>
</evidence>
<dbReference type="AlphaFoldDB" id="A0A6S7JQZ1"/>
<evidence type="ECO:0000256" key="7">
    <source>
        <dbReference type="ARBA" id="ARBA00023034"/>
    </source>
</evidence>
<dbReference type="InterPro" id="IPR029044">
    <property type="entry name" value="Nucleotide-diphossugar_trans"/>
</dbReference>
<dbReference type="Gene3D" id="3.90.550.10">
    <property type="entry name" value="Spore Coat Polysaccharide Biosynthesis Protein SpsA, Chain A"/>
    <property type="match status" value="1"/>
</dbReference>
<keyword evidence="7 9" id="KW-0333">Golgi apparatus</keyword>
<evidence type="ECO:0000256" key="4">
    <source>
        <dbReference type="ARBA" id="ARBA00022692"/>
    </source>
</evidence>
<evidence type="ECO:0000256" key="2">
    <source>
        <dbReference type="ARBA" id="ARBA00009239"/>
    </source>
</evidence>
<evidence type="ECO:0000313" key="10">
    <source>
        <dbReference type="EMBL" id="CAB4033458.1"/>
    </source>
</evidence>
<dbReference type="InterPro" id="IPR051227">
    <property type="entry name" value="CS_glycosyltransferase"/>
</dbReference>
<evidence type="ECO:0000256" key="3">
    <source>
        <dbReference type="ARBA" id="ARBA00022679"/>
    </source>
</evidence>
<keyword evidence="6 9" id="KW-1133">Transmembrane helix</keyword>
<evidence type="ECO:0000256" key="1">
    <source>
        <dbReference type="ARBA" id="ARBA00004447"/>
    </source>
</evidence>
<accession>A0A6S7JQZ1</accession>
<keyword evidence="4 9" id="KW-0812">Transmembrane</keyword>
<name>A0A6S7JQZ1_PARCT</name>
<comment type="similarity">
    <text evidence="2 9">Belongs to the chondroitin N-acetylgalactosaminyltransferase family.</text>
</comment>
<dbReference type="SUPFAM" id="SSF53448">
    <property type="entry name" value="Nucleotide-diphospho-sugar transferases"/>
    <property type="match status" value="1"/>
</dbReference>
<keyword evidence="8 9" id="KW-0472">Membrane</keyword>
<dbReference type="GO" id="GO:0008376">
    <property type="term" value="F:acetylgalactosaminyltransferase activity"/>
    <property type="evidence" value="ECO:0007669"/>
    <property type="project" value="InterPro"/>
</dbReference>
<evidence type="ECO:0000256" key="9">
    <source>
        <dbReference type="RuleBase" id="RU364016"/>
    </source>
</evidence>
<comment type="caution">
    <text evidence="10">The sequence shown here is derived from an EMBL/GenBank/DDBJ whole genome shotgun (WGS) entry which is preliminary data.</text>
</comment>
<dbReference type="EC" id="2.4.1.-" evidence="9"/>
<sequence>MLVKWKHSRHVGEMFLYFLPRRRQILKYFALILVVFIIVRLFSKSETPSEEPGLPILVVQHGNDQYFRAKPPLNLETYSKQHMQWEMRKQTSSSTSEVTYGKLNVHIWGEICGYDLNSLKNHVLFPKYPQRRLHTHTTGFTHGIGNNDFGERIFGFLLPKSTGLHSFRILGKSVEVWIGKNADPSSAELVYQNSLSHNSVGKFELKLVAKNKYYIEILHKKGNQDDDFALTWKVPGGSHFAEIGGSDISVKALDAYLRNGEVDSTEPNLEIPTIHRKIRFPILNEQEQQRNDLFKLPLIPDKVVKNVLTSCDYKPSYIVDHTLTNYKGVWETHYSSLYPIDKSNVTRGGWVCLGNDGLKEREAVQIVEEYMKSLDKKNSGKYKLNRILSVEKNHDPLKGDRYLLELEIEDIKTSESYRLSEYVYKQKGQTSLCAPHAYRWSRNATVNIVLTVGGRQGRWVQHFINNLAEIYRQTKDQNLNVIIMDFHSKDINIEEALKLSGLPRYILLHMKSKFHKTIGLQYAMSIVTDPNDIVFVCDLHLYLPVTIVDHIRKHCIQGKTAFNPLLIRLDCGYTASNPNGRWEHDGYGPIATFKSDWDRFGGMNVERFRHTWGGEDWDLVDRILSAGLEIERLKILNFFHFYHTKKGMWKDSE</sequence>
<dbReference type="PANTHER" id="PTHR12369:SF5">
    <property type="entry name" value="HEXOSYLTRANSFERASE"/>
    <property type="match status" value="1"/>
</dbReference>
<protein>
    <recommendedName>
        <fullName evidence="9">Hexosyltransferase</fullName>
        <ecNumber evidence="9">2.4.1.-</ecNumber>
    </recommendedName>
</protein>
<dbReference type="PANTHER" id="PTHR12369">
    <property type="entry name" value="CHONDROITIN SYNTHASE"/>
    <property type="match status" value="1"/>
</dbReference>
<comment type="subcellular location">
    <subcellularLocation>
        <location evidence="1 9">Golgi apparatus</location>
        <location evidence="1 9">Golgi stack membrane</location>
        <topology evidence="1 9">Single-pass type II membrane protein</topology>
    </subcellularLocation>
</comment>
<organism evidence="10 11">
    <name type="scientific">Paramuricea clavata</name>
    <name type="common">Red gorgonian</name>
    <name type="synonym">Violescent sea-whip</name>
    <dbReference type="NCBI Taxonomy" id="317549"/>
    <lineage>
        <taxon>Eukaryota</taxon>
        <taxon>Metazoa</taxon>
        <taxon>Cnidaria</taxon>
        <taxon>Anthozoa</taxon>
        <taxon>Octocorallia</taxon>
        <taxon>Malacalcyonacea</taxon>
        <taxon>Plexauridae</taxon>
        <taxon>Paramuricea</taxon>
    </lineage>
</organism>
<dbReference type="GO" id="GO:0032580">
    <property type="term" value="C:Golgi cisterna membrane"/>
    <property type="evidence" value="ECO:0007669"/>
    <property type="project" value="UniProtKB-SubCell"/>
</dbReference>
<evidence type="ECO:0000256" key="6">
    <source>
        <dbReference type="ARBA" id="ARBA00022989"/>
    </source>
</evidence>
<keyword evidence="5 9" id="KW-0735">Signal-anchor</keyword>
<keyword evidence="3 9" id="KW-0808">Transferase</keyword>
<keyword evidence="11" id="KW-1185">Reference proteome</keyword>
<dbReference type="InterPro" id="IPR008428">
    <property type="entry name" value="Chond_GalNAc"/>
</dbReference>
<dbReference type="OrthoDB" id="5971499at2759"/>
<dbReference type="EMBL" id="CACRXK020019263">
    <property type="protein sequence ID" value="CAB4033458.1"/>
    <property type="molecule type" value="Genomic_DNA"/>
</dbReference>
<evidence type="ECO:0000256" key="8">
    <source>
        <dbReference type="ARBA" id="ARBA00023136"/>
    </source>
</evidence>
<feature type="transmembrane region" description="Helical" evidence="9">
    <location>
        <begin position="25"/>
        <end position="42"/>
    </location>
</feature>
<dbReference type="Pfam" id="PF05679">
    <property type="entry name" value="CHGN"/>
    <property type="match status" value="1"/>
</dbReference>